<protein>
    <recommendedName>
        <fullName evidence="3">Alpha/beta hydrolase fold-3 domain-containing protein</fullName>
    </recommendedName>
</protein>
<name>A0AAD5Y896_9FUNG</name>
<dbReference type="SUPFAM" id="SSF53474">
    <property type="entry name" value="alpha/beta-Hydrolases"/>
    <property type="match status" value="1"/>
</dbReference>
<dbReference type="GO" id="GO:0016787">
    <property type="term" value="F:hydrolase activity"/>
    <property type="evidence" value="ECO:0007669"/>
    <property type="project" value="UniProtKB-KW"/>
</dbReference>
<proteinExistence type="predicted"/>
<dbReference type="InterPro" id="IPR013094">
    <property type="entry name" value="AB_hydrolase_3"/>
</dbReference>
<evidence type="ECO:0000313" key="4">
    <source>
        <dbReference type="EMBL" id="KAJ3257281.1"/>
    </source>
</evidence>
<dbReference type="Gene3D" id="3.40.50.1820">
    <property type="entry name" value="alpha/beta hydrolase"/>
    <property type="match status" value="1"/>
</dbReference>
<dbReference type="PANTHER" id="PTHR48081:SF8">
    <property type="entry name" value="ALPHA_BETA HYDROLASE FOLD-3 DOMAIN-CONTAINING PROTEIN-RELATED"/>
    <property type="match status" value="1"/>
</dbReference>
<comment type="caution">
    <text evidence="4">The sequence shown here is derived from an EMBL/GenBank/DDBJ whole genome shotgun (WGS) entry which is preliminary data.</text>
</comment>
<reference evidence="4" key="1">
    <citation type="submission" date="2020-05" db="EMBL/GenBank/DDBJ databases">
        <title>Phylogenomic resolution of chytrid fungi.</title>
        <authorList>
            <person name="Stajich J.E."/>
            <person name="Amses K."/>
            <person name="Simmons R."/>
            <person name="Seto K."/>
            <person name="Myers J."/>
            <person name="Bonds A."/>
            <person name="Quandt C.A."/>
            <person name="Barry K."/>
            <person name="Liu P."/>
            <person name="Grigoriev I."/>
            <person name="Longcore J.E."/>
            <person name="James T.Y."/>
        </authorList>
    </citation>
    <scope>NUCLEOTIDE SEQUENCE</scope>
    <source>
        <strain evidence="4">PLAUS21</strain>
    </source>
</reference>
<dbReference type="Pfam" id="PF07859">
    <property type="entry name" value="Abhydrolase_3"/>
    <property type="match status" value="1"/>
</dbReference>
<evidence type="ECO:0000256" key="1">
    <source>
        <dbReference type="ARBA" id="ARBA00022801"/>
    </source>
</evidence>
<organism evidence="4 5">
    <name type="scientific">Boothiomyces macroporosus</name>
    <dbReference type="NCBI Taxonomy" id="261099"/>
    <lineage>
        <taxon>Eukaryota</taxon>
        <taxon>Fungi</taxon>
        <taxon>Fungi incertae sedis</taxon>
        <taxon>Chytridiomycota</taxon>
        <taxon>Chytridiomycota incertae sedis</taxon>
        <taxon>Chytridiomycetes</taxon>
        <taxon>Rhizophydiales</taxon>
        <taxon>Terramycetaceae</taxon>
        <taxon>Boothiomyces</taxon>
    </lineage>
</organism>
<keyword evidence="2" id="KW-0812">Transmembrane</keyword>
<keyword evidence="2" id="KW-1133">Transmembrane helix</keyword>
<keyword evidence="5" id="KW-1185">Reference proteome</keyword>
<dbReference type="EMBL" id="JADGKB010000040">
    <property type="protein sequence ID" value="KAJ3257281.1"/>
    <property type="molecule type" value="Genomic_DNA"/>
</dbReference>
<evidence type="ECO:0000313" key="5">
    <source>
        <dbReference type="Proteomes" id="UP001210925"/>
    </source>
</evidence>
<sequence>MFGSSFKPPQSLAGRIPAAPRPTTSLQKMSHSLPLVFHLLITGIYFTIALTVSILTHIIDGPLLSSWTMMTTIAHSFMKAVLSTHSPQGRHSFDIVRFATGFKLPKFLFDADIKETSITVENSDILSDAVKEALQVKGKLNFEPEMESVRTIEGEWVRDKDSANDNVILYLHGGAHIFMSPHTHRAITTRVSKHTKSAVFVPNYRLAPENPFPSAIEDALACYLALTQPEGVLLSKSRFNQETQVVSNTRVFLMGDSSGGCLCLQLLQVLRELNLPMPAGAILLSPFLDHKMESSSWHTNWNTDFLSLDMKGVKWAVEIYSNGIELGHSAISPIYANLQDFPPILIQSGDSEVVSDDALRFYQLATTAGSQVELQLYRHMFHVFHTFPFLKESEVAFMKISSFVESQKGELESDSGISIENYKDETPSVSNIYLIDGQGKTDIYTKI</sequence>
<feature type="transmembrane region" description="Helical" evidence="2">
    <location>
        <begin position="35"/>
        <end position="58"/>
    </location>
</feature>
<dbReference type="InterPro" id="IPR029058">
    <property type="entry name" value="AB_hydrolase_fold"/>
</dbReference>
<keyword evidence="1" id="KW-0378">Hydrolase</keyword>
<evidence type="ECO:0000256" key="2">
    <source>
        <dbReference type="SAM" id="Phobius"/>
    </source>
</evidence>
<feature type="domain" description="Alpha/beta hydrolase fold-3" evidence="3">
    <location>
        <begin position="168"/>
        <end position="385"/>
    </location>
</feature>
<dbReference type="AlphaFoldDB" id="A0AAD5Y896"/>
<gene>
    <name evidence="4" type="ORF">HK103_004835</name>
</gene>
<evidence type="ECO:0000259" key="3">
    <source>
        <dbReference type="Pfam" id="PF07859"/>
    </source>
</evidence>
<accession>A0AAD5Y896</accession>
<dbReference type="PANTHER" id="PTHR48081">
    <property type="entry name" value="AB HYDROLASE SUPERFAMILY PROTEIN C4A8.06C"/>
    <property type="match status" value="1"/>
</dbReference>
<dbReference type="Proteomes" id="UP001210925">
    <property type="component" value="Unassembled WGS sequence"/>
</dbReference>
<keyword evidence="2" id="KW-0472">Membrane</keyword>
<dbReference type="InterPro" id="IPR050300">
    <property type="entry name" value="GDXG_lipolytic_enzyme"/>
</dbReference>